<protein>
    <submittedName>
        <fullName evidence="1">Uncharacterized protein</fullName>
    </submittedName>
</protein>
<keyword evidence="2" id="KW-1185">Reference proteome</keyword>
<dbReference type="AlphaFoldDB" id="A0A0C3Q9T9"/>
<name>A0A0C3Q9T9_9AGAM</name>
<evidence type="ECO:0000313" key="2">
    <source>
        <dbReference type="Proteomes" id="UP000054248"/>
    </source>
</evidence>
<proteinExistence type="predicted"/>
<organism evidence="1 2">
    <name type="scientific">Tulasnella calospora MUT 4182</name>
    <dbReference type="NCBI Taxonomy" id="1051891"/>
    <lineage>
        <taxon>Eukaryota</taxon>
        <taxon>Fungi</taxon>
        <taxon>Dikarya</taxon>
        <taxon>Basidiomycota</taxon>
        <taxon>Agaricomycotina</taxon>
        <taxon>Agaricomycetes</taxon>
        <taxon>Cantharellales</taxon>
        <taxon>Tulasnellaceae</taxon>
        <taxon>Tulasnella</taxon>
    </lineage>
</organism>
<reference evidence="2" key="2">
    <citation type="submission" date="2015-01" db="EMBL/GenBank/DDBJ databases">
        <title>Evolutionary Origins and Diversification of the Mycorrhizal Mutualists.</title>
        <authorList>
            <consortium name="DOE Joint Genome Institute"/>
            <consortium name="Mycorrhizal Genomics Consortium"/>
            <person name="Kohler A."/>
            <person name="Kuo A."/>
            <person name="Nagy L.G."/>
            <person name="Floudas D."/>
            <person name="Copeland A."/>
            <person name="Barry K.W."/>
            <person name="Cichocki N."/>
            <person name="Veneault-Fourrey C."/>
            <person name="LaButti K."/>
            <person name="Lindquist E.A."/>
            <person name="Lipzen A."/>
            <person name="Lundell T."/>
            <person name="Morin E."/>
            <person name="Murat C."/>
            <person name="Riley R."/>
            <person name="Ohm R."/>
            <person name="Sun H."/>
            <person name="Tunlid A."/>
            <person name="Henrissat B."/>
            <person name="Grigoriev I.V."/>
            <person name="Hibbett D.S."/>
            <person name="Martin F."/>
        </authorList>
    </citation>
    <scope>NUCLEOTIDE SEQUENCE [LARGE SCALE GENOMIC DNA]</scope>
    <source>
        <strain evidence="2">MUT 4182</strain>
    </source>
</reference>
<reference evidence="1 2" key="1">
    <citation type="submission" date="2014-04" db="EMBL/GenBank/DDBJ databases">
        <authorList>
            <consortium name="DOE Joint Genome Institute"/>
            <person name="Kuo A."/>
            <person name="Girlanda M."/>
            <person name="Perotto S."/>
            <person name="Kohler A."/>
            <person name="Nagy L.G."/>
            <person name="Floudas D."/>
            <person name="Copeland A."/>
            <person name="Barry K.W."/>
            <person name="Cichocki N."/>
            <person name="Veneault-Fourrey C."/>
            <person name="LaButti K."/>
            <person name="Lindquist E.A."/>
            <person name="Lipzen A."/>
            <person name="Lundell T."/>
            <person name="Morin E."/>
            <person name="Murat C."/>
            <person name="Sun H."/>
            <person name="Tunlid A."/>
            <person name="Henrissat B."/>
            <person name="Grigoriev I.V."/>
            <person name="Hibbett D.S."/>
            <person name="Martin F."/>
            <person name="Nordberg H.P."/>
            <person name="Cantor M.N."/>
            <person name="Hua S.X."/>
        </authorList>
    </citation>
    <scope>NUCLEOTIDE SEQUENCE [LARGE SCALE GENOMIC DNA]</scope>
    <source>
        <strain evidence="1 2">MUT 4182</strain>
    </source>
</reference>
<accession>A0A0C3Q9T9</accession>
<dbReference type="HOGENOM" id="CLU_048163_0_0_1"/>
<gene>
    <name evidence="1" type="ORF">M407DRAFT_28925</name>
</gene>
<dbReference type="EMBL" id="KN823137">
    <property type="protein sequence ID" value="KIO21471.1"/>
    <property type="molecule type" value="Genomic_DNA"/>
</dbReference>
<dbReference type="Proteomes" id="UP000054248">
    <property type="component" value="Unassembled WGS sequence"/>
</dbReference>
<dbReference type="OrthoDB" id="3169938at2759"/>
<sequence length="434" mass="49193">MDDVILQPIAPINVTSEGATGSTTINSVLPSELFVTVFDDLYWSITDLLPFPLPYDEAFNHFKRHPLLDCMLVCRRWCDIVQTSPSYWTFADIGITSGVVREGDGVGQGELIEAEKRLEKSGSLPLHLAIAPEFILDFGFLLQVLEKHADRLETLDIVASLRDGLTHRIPSEYLKKLLKYPFPSLKRLHVGYLNLATTLPPSDKPTRIDLDAPQLYQLFYHFHVILSPTPSRLTLLSISGSEFRLIQPPIIQGHIELPELLELRIAQCEPGPILSALSTPALQVFIFHSEYASEQLPEELPEYPYLRDLQWSDVGDDATFDLVFQRSTNLTRYANYVVGQEEDIDLGWTTATPSIFSRPGGFDSMKWPSLEEVLFDCASCVDLLALVNLVPTIKRIRILKNRWDFGDSNVEEERLIELREKVDVALWLDPWTSV</sequence>
<evidence type="ECO:0000313" key="1">
    <source>
        <dbReference type="EMBL" id="KIO21471.1"/>
    </source>
</evidence>